<evidence type="ECO:0000313" key="12">
    <source>
        <dbReference type="Proteomes" id="UP001327459"/>
    </source>
</evidence>
<evidence type="ECO:0000313" key="11">
    <source>
        <dbReference type="EMBL" id="WQH17174.1"/>
    </source>
</evidence>
<evidence type="ECO:0000256" key="1">
    <source>
        <dbReference type="ARBA" id="ARBA00004141"/>
    </source>
</evidence>
<keyword evidence="6" id="KW-0862">Zinc</keyword>
<dbReference type="PANTHER" id="PTHR43840:SF15">
    <property type="entry name" value="MITOCHONDRIAL METAL TRANSPORTER 1-RELATED"/>
    <property type="match status" value="1"/>
</dbReference>
<keyword evidence="4" id="KW-0410">Iron transport</keyword>
<comment type="subcellular location">
    <subcellularLocation>
        <location evidence="1">Membrane</location>
        <topology evidence="1">Multi-pass membrane protein</topology>
    </subcellularLocation>
</comment>
<name>A0ABZ0YYC9_9GAMM</name>
<keyword evidence="6" id="KW-0864">Zinc transport</keyword>
<dbReference type="Gene3D" id="1.20.1510.10">
    <property type="entry name" value="Cation efflux protein transmembrane domain"/>
    <property type="match status" value="1"/>
</dbReference>
<dbReference type="InterPro" id="IPR027469">
    <property type="entry name" value="Cation_efflux_TMD_sf"/>
</dbReference>
<organism evidence="11 12">
    <name type="scientific">Guyparkeria halophila</name>
    <dbReference type="NCBI Taxonomy" id="47960"/>
    <lineage>
        <taxon>Bacteria</taxon>
        <taxon>Pseudomonadati</taxon>
        <taxon>Pseudomonadota</taxon>
        <taxon>Gammaproteobacteria</taxon>
        <taxon>Chromatiales</taxon>
        <taxon>Thioalkalibacteraceae</taxon>
        <taxon>Guyparkeria</taxon>
    </lineage>
</organism>
<evidence type="ECO:0000256" key="5">
    <source>
        <dbReference type="ARBA" id="ARBA00022692"/>
    </source>
</evidence>
<dbReference type="PANTHER" id="PTHR43840">
    <property type="entry name" value="MITOCHONDRIAL METAL TRANSPORTER 1-RELATED"/>
    <property type="match status" value="1"/>
</dbReference>
<evidence type="ECO:0000256" key="7">
    <source>
        <dbReference type="ARBA" id="ARBA00022989"/>
    </source>
</evidence>
<keyword evidence="4" id="KW-0408">Iron</keyword>
<proteinExistence type="inferred from homology"/>
<gene>
    <name evidence="11" type="ORF">SR882_04515</name>
</gene>
<feature type="transmembrane region" description="Helical" evidence="9">
    <location>
        <begin position="21"/>
        <end position="41"/>
    </location>
</feature>
<evidence type="ECO:0000259" key="10">
    <source>
        <dbReference type="Pfam" id="PF01545"/>
    </source>
</evidence>
<feature type="domain" description="Cation efflux protein transmembrane" evidence="10">
    <location>
        <begin position="29"/>
        <end position="228"/>
    </location>
</feature>
<dbReference type="InterPro" id="IPR058533">
    <property type="entry name" value="Cation_efflux_TM"/>
</dbReference>
<dbReference type="InterPro" id="IPR050291">
    <property type="entry name" value="CDF_Transporter"/>
</dbReference>
<keyword evidence="8 9" id="KW-0472">Membrane</keyword>
<dbReference type="Proteomes" id="UP001327459">
    <property type="component" value="Chromosome"/>
</dbReference>
<reference evidence="11 12" key="1">
    <citation type="submission" date="2023-11" db="EMBL/GenBank/DDBJ databases">
        <title>MicrobeMod: A computational toolkit for identifying prokaryotic methylation and restriction-modification with nanopore sequencing.</title>
        <authorList>
            <person name="Crits-Christoph A."/>
            <person name="Kang S.C."/>
            <person name="Lee H."/>
            <person name="Ostrov N."/>
        </authorList>
    </citation>
    <scope>NUCLEOTIDE SEQUENCE [LARGE SCALE GENOMIC DNA]</scope>
    <source>
        <strain evidence="11 12">ATCC 49870</strain>
    </source>
</reference>
<evidence type="ECO:0000256" key="4">
    <source>
        <dbReference type="ARBA" id="ARBA00022496"/>
    </source>
</evidence>
<feature type="transmembrane region" description="Helical" evidence="9">
    <location>
        <begin position="84"/>
        <end position="109"/>
    </location>
</feature>
<evidence type="ECO:0000256" key="2">
    <source>
        <dbReference type="ARBA" id="ARBA00010212"/>
    </source>
</evidence>
<feature type="transmembrane region" description="Helical" evidence="9">
    <location>
        <begin position="178"/>
        <end position="200"/>
    </location>
</feature>
<sequence length="312" mass="34489">MKVLTAPVEIPDHLDKDLRRAYVLEGITVVYGLTVVTVMYLVMGSSQAMKAAWLEDLISLIPPIVVLVGLHMRTRRPSDRFPYGFHRVLAISFQVAALALSVVGLYVVYDAATSLLAVEHPTIGTLEIFGHPVWLGWLMLPALLYSALPASILGRLKLGPARALHNKAMVADAAMNKADWMTSAAAGVGILGIGFGFWWADSVAALVIGLDVLMDGVKHLRTSVFDLMDRRPNTVDGDPADLPRQIQDRLADLPWVRRVDVRMREAGQIFFGEAYVEPVDDDRPIERTAEAIECARSVDWRMHDLTVQLVRS</sequence>
<feature type="transmembrane region" description="Helical" evidence="9">
    <location>
        <begin position="134"/>
        <end position="158"/>
    </location>
</feature>
<dbReference type="NCBIfam" id="TIGR01297">
    <property type="entry name" value="CDF"/>
    <property type="match status" value="1"/>
</dbReference>
<dbReference type="InterPro" id="IPR002524">
    <property type="entry name" value="Cation_efflux"/>
</dbReference>
<dbReference type="EMBL" id="CP140153">
    <property type="protein sequence ID" value="WQH17174.1"/>
    <property type="molecule type" value="Genomic_DNA"/>
</dbReference>
<keyword evidence="5 9" id="KW-0812">Transmembrane</keyword>
<accession>A0ABZ0YYC9</accession>
<keyword evidence="12" id="KW-1185">Reference proteome</keyword>
<feature type="transmembrane region" description="Helical" evidence="9">
    <location>
        <begin position="53"/>
        <end position="72"/>
    </location>
</feature>
<protein>
    <submittedName>
        <fullName evidence="11">Cation diffusion facilitator family transporter</fullName>
    </submittedName>
</protein>
<evidence type="ECO:0000256" key="9">
    <source>
        <dbReference type="SAM" id="Phobius"/>
    </source>
</evidence>
<keyword evidence="7 9" id="KW-1133">Transmembrane helix</keyword>
<dbReference type="SUPFAM" id="SSF161111">
    <property type="entry name" value="Cation efflux protein transmembrane domain-like"/>
    <property type="match status" value="1"/>
</dbReference>
<evidence type="ECO:0000256" key="8">
    <source>
        <dbReference type="ARBA" id="ARBA00023136"/>
    </source>
</evidence>
<comment type="similarity">
    <text evidence="2">Belongs to the cation diffusion facilitator (CDF) transporter (TC 2.A.4) family. FieF subfamily.</text>
</comment>
<evidence type="ECO:0000256" key="3">
    <source>
        <dbReference type="ARBA" id="ARBA00022448"/>
    </source>
</evidence>
<dbReference type="RefSeq" id="WP_322522154.1">
    <property type="nucleotide sequence ID" value="NZ_CP140153.1"/>
</dbReference>
<dbReference type="Pfam" id="PF01545">
    <property type="entry name" value="Cation_efflux"/>
    <property type="match status" value="1"/>
</dbReference>
<keyword evidence="6" id="KW-0406">Ion transport</keyword>
<evidence type="ECO:0000256" key="6">
    <source>
        <dbReference type="ARBA" id="ARBA00022906"/>
    </source>
</evidence>
<keyword evidence="3" id="KW-0813">Transport</keyword>